<evidence type="ECO:0000256" key="1">
    <source>
        <dbReference type="SAM" id="MobiDB-lite"/>
    </source>
</evidence>
<protein>
    <submittedName>
        <fullName evidence="2">Uncharacterized protein</fullName>
    </submittedName>
</protein>
<feature type="region of interest" description="Disordered" evidence="1">
    <location>
        <begin position="1"/>
        <end position="37"/>
    </location>
</feature>
<accession>A0ABR3PCD3</accession>
<feature type="compositionally biased region" description="Low complexity" evidence="1">
    <location>
        <begin position="1036"/>
        <end position="1049"/>
    </location>
</feature>
<feature type="region of interest" description="Disordered" evidence="1">
    <location>
        <begin position="847"/>
        <end position="873"/>
    </location>
</feature>
<feature type="compositionally biased region" description="Basic and acidic residues" evidence="1">
    <location>
        <begin position="774"/>
        <end position="783"/>
    </location>
</feature>
<feature type="region of interest" description="Disordered" evidence="1">
    <location>
        <begin position="1015"/>
        <end position="1080"/>
    </location>
</feature>
<comment type="caution">
    <text evidence="2">The sequence shown here is derived from an EMBL/GenBank/DDBJ whole genome shotgun (WGS) entry which is preliminary data.</text>
</comment>
<feature type="region of interest" description="Disordered" evidence="1">
    <location>
        <begin position="560"/>
        <end position="609"/>
    </location>
</feature>
<feature type="compositionally biased region" description="Basic and acidic residues" evidence="1">
    <location>
        <begin position="99"/>
        <end position="114"/>
    </location>
</feature>
<organism evidence="2 3">
    <name type="scientific">Neodothiora populina</name>
    <dbReference type="NCBI Taxonomy" id="2781224"/>
    <lineage>
        <taxon>Eukaryota</taxon>
        <taxon>Fungi</taxon>
        <taxon>Dikarya</taxon>
        <taxon>Ascomycota</taxon>
        <taxon>Pezizomycotina</taxon>
        <taxon>Dothideomycetes</taxon>
        <taxon>Dothideomycetidae</taxon>
        <taxon>Dothideales</taxon>
        <taxon>Dothioraceae</taxon>
        <taxon>Neodothiora</taxon>
    </lineage>
</organism>
<feature type="compositionally biased region" description="Basic and acidic residues" evidence="1">
    <location>
        <begin position="75"/>
        <end position="84"/>
    </location>
</feature>
<feature type="compositionally biased region" description="Basic and acidic residues" evidence="1">
    <location>
        <begin position="808"/>
        <end position="817"/>
    </location>
</feature>
<keyword evidence="3" id="KW-1185">Reference proteome</keyword>
<dbReference type="EMBL" id="JBFMKM010000010">
    <property type="protein sequence ID" value="KAL1303649.1"/>
    <property type="molecule type" value="Genomic_DNA"/>
</dbReference>
<sequence>MLSRASSDAGLRLRRAKSSPTVNQKTHASKNPVIDPKHAALAAIEAYRRACEQTEYLDHQQVSARTHKRRIGASRRSEGSHFEQNRSGNRLGSKQADAISEHPCVKQQESKDVSETASSTASAGTTIITRRRKMIATDSSFQTVPERQSSRVGNRGQVHIRKSQSEIYDPAVTRDQTSVLEKSHRNTYYPDTPYRTAIESKDPPPMDYAASSWTDSRRPNPREMQTDESIKVAAWDAYLQDFHQRKLNVRKSFIAPLKKRLTKEITPVEAISHDNSVPPFNSAIESDDVFAASLNHGMEHTQPLQVAKQPRARSVSDSLKSRLQKLMGKSKRSRTVFPAQHVEAQSQHYQTSKGKSFEHILVVEQRSSPSLLCPTLSPPVTVDTRQSSSTSSQSNGDAATEKSRVTSWTNSTGTETNRQTATLSSIDESGMMTGLENGTNIGSKQGRGSFLGRALRLPLRKLSTADLPRKSEDSQHLYEALQKQILGPDELTPTTMATSINDDVIATETVLKEYLPRRSHGKPADIPSEIVPPPTIRQVCSEDERAIASLQGLSESSQNLVPAPLSNISRKPSWTSRAKINPPMQDSVPPALPQPQHEENDKGARPSHNQLASRLAKSQNRWQSALEEHSPNISKATRYIIEEEDPYSLHLISATPVLDYLPVAVHHDRSARDVAAAEAPATKVATRSNIVSPSVYSRTEDYRSATPEMRPTDYGTFITITGREVKRYSLDSPSKRSPEDSYIAKPSHDWRAWLNTELQEFSATHTPEALSLTGHDESPDIKESGSLSIGSTLPHKSAKMLDSSSETMSRDCHHEEPVTSDARNRRPAFRNRRSSIMNERYPIVETGRVPSSERSQAPSSRAIRGHNGLPSCSEVLTDDRQISRDRSSTLPRYTNEISGGTPINASPRVRERHSTALLGSSRRRPSQAIGEVTNSERPTKASHKSAFDLRAVYRGKDSNGSSNIIIKRKPMSALLQDDDTLRMISEGPYRQSSATNKENDVPPSILHTGVIDKGTSVYHSSRPTSSRGYPRAPIVPANGTSSSSGNASPAQKMVDDWLSSKNTVSGPSAPTGIGSSPAIV</sequence>
<feature type="compositionally biased region" description="Polar residues" evidence="1">
    <location>
        <begin position="1059"/>
        <end position="1068"/>
    </location>
</feature>
<feature type="compositionally biased region" description="Polar residues" evidence="1">
    <location>
        <begin position="405"/>
        <end position="427"/>
    </location>
</feature>
<feature type="compositionally biased region" description="Polar residues" evidence="1">
    <location>
        <begin position="139"/>
        <end position="152"/>
    </location>
</feature>
<feature type="compositionally biased region" description="Polar residues" evidence="1">
    <location>
        <begin position="1017"/>
        <end position="1027"/>
    </location>
</feature>
<feature type="region of interest" description="Disordered" evidence="1">
    <location>
        <begin position="371"/>
        <end position="447"/>
    </location>
</feature>
<feature type="region of interest" description="Disordered" evidence="1">
    <location>
        <begin position="186"/>
        <end position="223"/>
    </location>
</feature>
<evidence type="ECO:0000313" key="3">
    <source>
        <dbReference type="Proteomes" id="UP001562354"/>
    </source>
</evidence>
<feature type="compositionally biased region" description="Low complexity" evidence="1">
    <location>
        <begin position="116"/>
        <end position="126"/>
    </location>
</feature>
<gene>
    <name evidence="2" type="ORF">AAFC00_007006</name>
</gene>
<feature type="region of interest" description="Disordered" evidence="1">
    <location>
        <begin position="60"/>
        <end position="126"/>
    </location>
</feature>
<evidence type="ECO:0000313" key="2">
    <source>
        <dbReference type="EMBL" id="KAL1303649.1"/>
    </source>
</evidence>
<feature type="region of interest" description="Disordered" evidence="1">
    <location>
        <begin position="919"/>
        <end position="942"/>
    </location>
</feature>
<dbReference type="GeneID" id="95980705"/>
<reference evidence="2 3" key="1">
    <citation type="submission" date="2024-07" db="EMBL/GenBank/DDBJ databases">
        <title>Draft sequence of the Neodothiora populina.</title>
        <authorList>
            <person name="Drown D.D."/>
            <person name="Schuette U.S."/>
            <person name="Buechlein A.B."/>
            <person name="Rusch D.R."/>
            <person name="Winton L.W."/>
            <person name="Adams G.A."/>
        </authorList>
    </citation>
    <scope>NUCLEOTIDE SEQUENCE [LARGE SCALE GENOMIC DNA]</scope>
    <source>
        <strain evidence="2 3">CPC 39397</strain>
    </source>
</reference>
<dbReference type="Proteomes" id="UP001562354">
    <property type="component" value="Unassembled WGS sequence"/>
</dbReference>
<feature type="region of interest" description="Disordered" evidence="1">
    <location>
        <begin position="139"/>
        <end position="159"/>
    </location>
</feature>
<proteinExistence type="predicted"/>
<feature type="region of interest" description="Disordered" evidence="1">
    <location>
        <begin position="770"/>
        <end position="826"/>
    </location>
</feature>
<dbReference type="RefSeq" id="XP_069199924.1">
    <property type="nucleotide sequence ID" value="XM_069347052.1"/>
</dbReference>
<feature type="compositionally biased region" description="Polar residues" evidence="1">
    <location>
        <begin position="560"/>
        <end position="578"/>
    </location>
</feature>
<name>A0ABR3PCD3_9PEZI</name>